<protein>
    <submittedName>
        <fullName evidence="2">Uncharacterized protein</fullName>
    </submittedName>
</protein>
<dbReference type="Proteomes" id="UP000626109">
    <property type="component" value="Unassembled WGS sequence"/>
</dbReference>
<feature type="region of interest" description="Disordered" evidence="1">
    <location>
        <begin position="1"/>
        <end position="33"/>
    </location>
</feature>
<feature type="region of interest" description="Disordered" evidence="1">
    <location>
        <begin position="250"/>
        <end position="270"/>
    </location>
</feature>
<dbReference type="AlphaFoldDB" id="A0A813JIP6"/>
<feature type="region of interest" description="Disordered" evidence="1">
    <location>
        <begin position="139"/>
        <end position="219"/>
    </location>
</feature>
<accession>A0A813JIP6</accession>
<feature type="compositionally biased region" description="Polar residues" evidence="1">
    <location>
        <begin position="250"/>
        <end position="267"/>
    </location>
</feature>
<feature type="compositionally biased region" description="Low complexity" evidence="1">
    <location>
        <begin position="139"/>
        <end position="150"/>
    </location>
</feature>
<name>A0A813JIP6_POLGL</name>
<feature type="compositionally biased region" description="Basic residues" evidence="1">
    <location>
        <begin position="1"/>
        <end position="14"/>
    </location>
</feature>
<feature type="compositionally biased region" description="Basic residues" evidence="1">
    <location>
        <begin position="180"/>
        <end position="190"/>
    </location>
</feature>
<dbReference type="EMBL" id="CAJNNW010025221">
    <property type="protein sequence ID" value="CAE8676280.1"/>
    <property type="molecule type" value="Genomic_DNA"/>
</dbReference>
<proteinExistence type="predicted"/>
<evidence type="ECO:0000313" key="3">
    <source>
        <dbReference type="Proteomes" id="UP000626109"/>
    </source>
</evidence>
<reference evidence="2" key="1">
    <citation type="submission" date="2021-02" db="EMBL/GenBank/DDBJ databases">
        <authorList>
            <person name="Dougan E. K."/>
            <person name="Rhodes N."/>
            <person name="Thang M."/>
            <person name="Chan C."/>
        </authorList>
    </citation>
    <scope>NUCLEOTIDE SEQUENCE</scope>
</reference>
<feature type="region of interest" description="Disordered" evidence="1">
    <location>
        <begin position="68"/>
        <end position="99"/>
    </location>
</feature>
<sequence>MSRRRSGVGGKRRSGVGGNCPPDGQDVLTPKGGQPGCLLTLDLARLNLLAASEEPELHGVPVMLEADSPISAGTPPNSPRIGSTVRSRSRARGPTGAAKDLAAGLTAALQREATASKQEAALRKSVSALQVFRNQQAAQRGAANNAGRQGWMTPTGSQGSARRDGTGSDGLPRTPPTSPVRKRTRKRNRNKAAAPLWQPGAVSPRGATSEAGTAASRRNSLSGLVEEEEVGHVNGYVSALEAALKSAATSNSNDLTTPPNSVDSPGSRQAKPFDWTECVRRMTTHLSSCSDDDRWHDCDGSSDDASQGRVLQSGARPEADLLAEAAPDLPEARTVGRGEQLDGSSETSWVTLALEAAALAEVAQMSAVRAAQALAAAAAAAAAAGLDSSAAAAQADLEAGSTALAEAARASAGARAKAATHASAGTVAALLRVTSAVQDQLKEKTSSPLPVERPELGDVIILGERAPADQRGAAAVVTKVAEAHCTVIVLDASRRFGAGECWPSFEHLAIESRDGRLGSRVLISGMTGSKTSKLNGFSGTICLHKREGHPTFIRKPSAPDVPLLTFCVRLDEPELAGEKIVLLEPRFLTPQPVR</sequence>
<evidence type="ECO:0000256" key="1">
    <source>
        <dbReference type="SAM" id="MobiDB-lite"/>
    </source>
</evidence>
<comment type="caution">
    <text evidence="2">The sequence shown here is derived from an EMBL/GenBank/DDBJ whole genome shotgun (WGS) entry which is preliminary data.</text>
</comment>
<feature type="region of interest" description="Disordered" evidence="1">
    <location>
        <begin position="288"/>
        <end position="313"/>
    </location>
</feature>
<organism evidence="2 3">
    <name type="scientific">Polarella glacialis</name>
    <name type="common">Dinoflagellate</name>
    <dbReference type="NCBI Taxonomy" id="89957"/>
    <lineage>
        <taxon>Eukaryota</taxon>
        <taxon>Sar</taxon>
        <taxon>Alveolata</taxon>
        <taxon>Dinophyceae</taxon>
        <taxon>Suessiales</taxon>
        <taxon>Suessiaceae</taxon>
        <taxon>Polarella</taxon>
    </lineage>
</organism>
<gene>
    <name evidence="2" type="ORF">PGLA2088_LOCUS19795</name>
</gene>
<evidence type="ECO:0000313" key="2">
    <source>
        <dbReference type="EMBL" id="CAE8676280.1"/>
    </source>
</evidence>